<dbReference type="InterPro" id="IPR005322">
    <property type="entry name" value="Peptidase_C69"/>
</dbReference>
<dbReference type="PATRIC" id="fig|1122148.6.peg.449"/>
<keyword evidence="5 6" id="KW-0224">Dipeptidase</keyword>
<reference evidence="7 8" key="1">
    <citation type="journal article" date="2015" name="Genome Announc.">
        <title>Expanding the biotechnology potential of lactobacilli through comparative genomics of 213 strains and associated genera.</title>
        <authorList>
            <person name="Sun Z."/>
            <person name="Harris H.M."/>
            <person name="McCann A."/>
            <person name="Guo C."/>
            <person name="Argimon S."/>
            <person name="Zhang W."/>
            <person name="Yang X."/>
            <person name="Jeffery I.B."/>
            <person name="Cooney J.C."/>
            <person name="Kagawa T.F."/>
            <person name="Liu W."/>
            <person name="Song Y."/>
            <person name="Salvetti E."/>
            <person name="Wrobel A."/>
            <person name="Rasinkangas P."/>
            <person name="Parkhill J."/>
            <person name="Rea M.C."/>
            <person name="O'Sullivan O."/>
            <person name="Ritari J."/>
            <person name="Douillard F.P."/>
            <person name="Paul Ross R."/>
            <person name="Yang R."/>
            <person name="Briner A.E."/>
            <person name="Felis G.E."/>
            <person name="de Vos W.M."/>
            <person name="Barrangou R."/>
            <person name="Klaenhammer T.R."/>
            <person name="Caufield P.W."/>
            <person name="Cui Y."/>
            <person name="Zhang H."/>
            <person name="O'Toole P.W."/>
        </authorList>
    </citation>
    <scope>NUCLEOTIDE SEQUENCE [LARGE SCALE GENOMIC DNA]</scope>
    <source>
        <strain evidence="7 8">DSM 20690</strain>
    </source>
</reference>
<evidence type="ECO:0000313" key="8">
    <source>
        <dbReference type="Proteomes" id="UP000051565"/>
    </source>
</evidence>
<evidence type="ECO:0000256" key="4">
    <source>
        <dbReference type="ARBA" id="ARBA00022801"/>
    </source>
</evidence>
<sequence length="474" mass="53622">MNNNYSACTSILVGRKATTDGSTLIGRNEDAKSAWPKRFIVHEHQKLAKQQKFISKDNNFQILLPKERLKYTATPEWTDKFGLFEEDGINEDGVAMSATESTYANNQVLGADSLVKNGIGEEAMVTVVLPYIKTAKEGVKRLGKIVSEYGASETNGILFSDCKEVWYFEIGSGHNWVAEKIPDDEYAVVANQMAIQNINFDDPINFQWSPNILEFVNQNKLNINRKGFNFREIFGTQDQSDTYYNTPRVWYGQRTFNPKIEQNPNSQQLPFSQKAEHLISVFDAQSFLSSHYQGTVFDPLGTGTKTEKTKFRPISLAKTQESHVLQLNGNLPQQIGDIHWLLMGVGAQSTYVPFFAGITDTPEEYQYPVGKDYDPKSAYWIYKLVGVLVDPHYLEFGEQLSNVQNQLVQSYIQIINETIQASDNLTGKELNKLADKQSNKAAIMAMDSFKKLASQFITQSTDFSPLNYHQDLNL</sequence>
<comment type="similarity">
    <text evidence="2 6">Belongs to the peptidase C69 family.</text>
</comment>
<comment type="catalytic activity">
    <reaction evidence="1">
        <text>an L-aminoacyl-L-amino acid + H2O = 2 an L-alpha-amino acid</text>
        <dbReference type="Rhea" id="RHEA:48940"/>
        <dbReference type="ChEBI" id="CHEBI:15377"/>
        <dbReference type="ChEBI" id="CHEBI:59869"/>
        <dbReference type="ChEBI" id="CHEBI:77460"/>
        <dbReference type="EC" id="3.4.13.19"/>
    </reaction>
</comment>
<dbReference type="Proteomes" id="UP000051565">
    <property type="component" value="Unassembled WGS sequence"/>
</dbReference>
<dbReference type="OrthoDB" id="9764088at2"/>
<evidence type="ECO:0000313" key="7">
    <source>
        <dbReference type="EMBL" id="KRN79025.1"/>
    </source>
</evidence>
<dbReference type="AlphaFoldDB" id="A0A0R2JPK5"/>
<dbReference type="RefSeq" id="WP_054646196.1">
    <property type="nucleotide sequence ID" value="NZ_FUXS01000001.1"/>
</dbReference>
<proteinExistence type="inferred from homology"/>
<dbReference type="Gene3D" id="3.60.60.10">
    <property type="entry name" value="Penicillin V Acylase, Chain A"/>
    <property type="match status" value="1"/>
</dbReference>
<organism evidence="7 8">
    <name type="scientific">Fructilactobacillus lindneri DSM 20690 = JCM 11027</name>
    <dbReference type="NCBI Taxonomy" id="1122148"/>
    <lineage>
        <taxon>Bacteria</taxon>
        <taxon>Bacillati</taxon>
        <taxon>Bacillota</taxon>
        <taxon>Bacilli</taxon>
        <taxon>Lactobacillales</taxon>
        <taxon>Lactobacillaceae</taxon>
        <taxon>Fructilactobacillus</taxon>
    </lineage>
</organism>
<dbReference type="EMBL" id="JQBT01000032">
    <property type="protein sequence ID" value="KRN79025.1"/>
    <property type="molecule type" value="Genomic_DNA"/>
</dbReference>
<protein>
    <recommendedName>
        <fullName evidence="6">Dipeptidase</fullName>
        <ecNumber evidence="6">3.4.-.-</ecNumber>
    </recommendedName>
</protein>
<dbReference type="PANTHER" id="PTHR12994">
    <property type="entry name" value="SECERNIN"/>
    <property type="match status" value="1"/>
</dbReference>
<dbReference type="STRING" id="53444.AYR59_05595"/>
<dbReference type="GO" id="GO:0006508">
    <property type="term" value="P:proteolysis"/>
    <property type="evidence" value="ECO:0007669"/>
    <property type="project" value="UniProtKB-KW"/>
</dbReference>
<evidence type="ECO:0000256" key="1">
    <source>
        <dbReference type="ARBA" id="ARBA00001670"/>
    </source>
</evidence>
<evidence type="ECO:0000256" key="5">
    <source>
        <dbReference type="ARBA" id="ARBA00022997"/>
    </source>
</evidence>
<dbReference type="GO" id="GO:0070004">
    <property type="term" value="F:cysteine-type exopeptidase activity"/>
    <property type="evidence" value="ECO:0007669"/>
    <property type="project" value="InterPro"/>
</dbReference>
<name>A0A0R2JPK5_9LACO</name>
<dbReference type="Pfam" id="PF03577">
    <property type="entry name" value="Peptidase_C69"/>
    <property type="match status" value="1"/>
</dbReference>
<comment type="caution">
    <text evidence="7">The sequence shown here is derived from an EMBL/GenBank/DDBJ whole genome shotgun (WGS) entry which is preliminary data.</text>
</comment>
<dbReference type="NCBIfam" id="NF033678">
    <property type="entry name" value="C69_fam_dipept"/>
    <property type="match status" value="1"/>
</dbReference>
<dbReference type="PANTHER" id="PTHR12994:SF17">
    <property type="entry name" value="LD30995P"/>
    <property type="match status" value="1"/>
</dbReference>
<keyword evidence="8" id="KW-1185">Reference proteome</keyword>
<dbReference type="InterPro" id="IPR047804">
    <property type="entry name" value="C69_dipept_A-like"/>
</dbReference>
<gene>
    <name evidence="7" type="ORF">IV52_GL000430</name>
</gene>
<evidence type="ECO:0000256" key="6">
    <source>
        <dbReference type="RuleBase" id="RU364089"/>
    </source>
</evidence>
<dbReference type="EC" id="3.4.-.-" evidence="6"/>
<dbReference type="GO" id="GO:0016805">
    <property type="term" value="F:dipeptidase activity"/>
    <property type="evidence" value="ECO:0007669"/>
    <property type="project" value="UniProtKB-KW"/>
</dbReference>
<evidence type="ECO:0000256" key="3">
    <source>
        <dbReference type="ARBA" id="ARBA00022670"/>
    </source>
</evidence>
<keyword evidence="4 6" id="KW-0378">Hydrolase</keyword>
<evidence type="ECO:0000256" key="2">
    <source>
        <dbReference type="ARBA" id="ARBA00007225"/>
    </source>
</evidence>
<accession>A0A0R2JPK5</accession>
<keyword evidence="3 6" id="KW-0645">Protease</keyword>